<feature type="transmembrane region" description="Helical" evidence="1">
    <location>
        <begin position="32"/>
        <end position="51"/>
    </location>
</feature>
<evidence type="ECO:0000256" key="1">
    <source>
        <dbReference type="SAM" id="Phobius"/>
    </source>
</evidence>
<keyword evidence="1" id="KW-0472">Membrane</keyword>
<gene>
    <name evidence="2" type="ORF">PSQ90_02540</name>
</gene>
<dbReference type="SUPFAM" id="SSF50630">
    <property type="entry name" value="Acid proteases"/>
    <property type="match status" value="1"/>
</dbReference>
<keyword evidence="2" id="KW-0378">Hydrolase</keyword>
<keyword evidence="2" id="KW-0645">Protease</keyword>
<dbReference type="EMBL" id="CP118247">
    <property type="protein sequence ID" value="WDR06364.1"/>
    <property type="molecule type" value="Genomic_DNA"/>
</dbReference>
<dbReference type="RefSeq" id="WP_282211878.1">
    <property type="nucleotide sequence ID" value="NZ_CP118247.1"/>
</dbReference>
<dbReference type="InterPro" id="IPR021109">
    <property type="entry name" value="Peptidase_aspartic_dom_sf"/>
</dbReference>
<dbReference type="GO" id="GO:0008233">
    <property type="term" value="F:peptidase activity"/>
    <property type="evidence" value="ECO:0007669"/>
    <property type="project" value="UniProtKB-KW"/>
</dbReference>
<dbReference type="Pfam" id="PF13975">
    <property type="entry name" value="gag-asp_proteas"/>
    <property type="match status" value="1"/>
</dbReference>
<accession>A0ABY7YYP5</accession>
<organism evidence="2 3">
    <name type="scientific">Devosia rhodophyticola</name>
    <dbReference type="NCBI Taxonomy" id="3026423"/>
    <lineage>
        <taxon>Bacteria</taxon>
        <taxon>Pseudomonadati</taxon>
        <taxon>Pseudomonadota</taxon>
        <taxon>Alphaproteobacteria</taxon>
        <taxon>Hyphomicrobiales</taxon>
        <taxon>Devosiaceae</taxon>
        <taxon>Devosia</taxon>
    </lineage>
</organism>
<dbReference type="EC" id="3.4.23.-" evidence="2"/>
<dbReference type="NCBIfam" id="TIGR02281">
    <property type="entry name" value="clan_AA_DTGA"/>
    <property type="match status" value="1"/>
</dbReference>
<dbReference type="Proteomes" id="UP001222118">
    <property type="component" value="Chromosome"/>
</dbReference>
<reference evidence="2 3" key="1">
    <citation type="submission" date="2023-02" db="EMBL/GenBank/DDBJ databases">
        <title>Devosia chondri sp. nov., isolated from the phycosphere of marine algae.</title>
        <authorList>
            <person name="Kim J.M."/>
            <person name="Lee J.K."/>
            <person name="Choi B.J."/>
            <person name="Bayburt H."/>
            <person name="Jeon C.O."/>
        </authorList>
    </citation>
    <scope>NUCLEOTIDE SEQUENCE [LARGE SCALE GENOMIC DNA]</scope>
    <source>
        <strain evidence="2 3">G2-5</strain>
    </source>
</reference>
<protein>
    <submittedName>
        <fullName evidence="2">TIGR02281 family clan AA aspartic protease</fullName>
        <ecNumber evidence="2">3.4.23.-</ecNumber>
    </submittedName>
</protein>
<sequence>MAFIGIALLIAIALALVVIADAGALVGLNQFQTAQVLPLLLLLVIFAGGLFSRRRRASELFGNLAIWIAIATAAGLGYVYRYDLSNVAWKVAGQFRPGVAVIDAERGTAIFSRGLGGHFEVRANINGHVTPLIFDTGASAVVLNSSDAAAAGIDVDRLQFNIPVSTANGTGQAAFITLDRMEIGGITRTGVRAFVTSDDSLEKSLLGMTFLETLTRYSVSQDALELTD</sequence>
<feature type="transmembrane region" description="Helical" evidence="1">
    <location>
        <begin position="60"/>
        <end position="80"/>
    </location>
</feature>
<dbReference type="InterPro" id="IPR034122">
    <property type="entry name" value="Retropepsin-like_bacterial"/>
</dbReference>
<dbReference type="CDD" id="cd05483">
    <property type="entry name" value="retropepsin_like_bacteria"/>
    <property type="match status" value="1"/>
</dbReference>
<evidence type="ECO:0000313" key="3">
    <source>
        <dbReference type="Proteomes" id="UP001222118"/>
    </source>
</evidence>
<keyword evidence="1" id="KW-1133">Transmembrane helix</keyword>
<name>A0ABY7YYP5_9HYPH</name>
<proteinExistence type="predicted"/>
<evidence type="ECO:0000313" key="2">
    <source>
        <dbReference type="EMBL" id="WDR06364.1"/>
    </source>
</evidence>
<dbReference type="InterPro" id="IPR011969">
    <property type="entry name" value="Clan_AA_Asp_peptidase_C"/>
</dbReference>
<keyword evidence="1" id="KW-0812">Transmembrane</keyword>
<dbReference type="Gene3D" id="2.40.70.10">
    <property type="entry name" value="Acid Proteases"/>
    <property type="match status" value="1"/>
</dbReference>
<dbReference type="GO" id="GO:0006508">
    <property type="term" value="P:proteolysis"/>
    <property type="evidence" value="ECO:0007669"/>
    <property type="project" value="UniProtKB-KW"/>
</dbReference>
<keyword evidence="3" id="KW-1185">Reference proteome</keyword>